<reference evidence="2 3" key="1">
    <citation type="journal article" date="2017" name="Curr. Biol.">
        <title>Genome architecture and evolution of a unichromosomal asexual nematode.</title>
        <authorList>
            <person name="Fradin H."/>
            <person name="Zegar C."/>
            <person name="Gutwein M."/>
            <person name="Lucas J."/>
            <person name="Kovtun M."/>
            <person name="Corcoran D."/>
            <person name="Baugh L.R."/>
            <person name="Kiontke K."/>
            <person name="Gunsalus K."/>
            <person name="Fitch D.H."/>
            <person name="Piano F."/>
        </authorList>
    </citation>
    <scope>NUCLEOTIDE SEQUENCE [LARGE SCALE GENOMIC DNA]</scope>
    <source>
        <strain evidence="2">PF1309</strain>
    </source>
</reference>
<protein>
    <submittedName>
        <fullName evidence="2">Uncharacterized protein</fullName>
    </submittedName>
</protein>
<dbReference type="Proteomes" id="UP000218231">
    <property type="component" value="Unassembled WGS sequence"/>
</dbReference>
<accession>A0A2A2JC00</accession>
<proteinExistence type="predicted"/>
<comment type="caution">
    <text evidence="2">The sequence shown here is derived from an EMBL/GenBank/DDBJ whole genome shotgun (WGS) entry which is preliminary data.</text>
</comment>
<feature type="region of interest" description="Disordered" evidence="1">
    <location>
        <begin position="23"/>
        <end position="100"/>
    </location>
</feature>
<feature type="compositionally biased region" description="Basic and acidic residues" evidence="1">
    <location>
        <begin position="71"/>
        <end position="87"/>
    </location>
</feature>
<sequence>MERETIFAVNGQSVVMIRKERGKWRNEDRNEPRRALELKNEVDRQSSRREHRGEQGTSEKIKEKKKMKAQKPKEFECMNTHAQDRSRVRSWPASRKQPIQ</sequence>
<organism evidence="2 3">
    <name type="scientific">Diploscapter pachys</name>
    <dbReference type="NCBI Taxonomy" id="2018661"/>
    <lineage>
        <taxon>Eukaryota</taxon>
        <taxon>Metazoa</taxon>
        <taxon>Ecdysozoa</taxon>
        <taxon>Nematoda</taxon>
        <taxon>Chromadorea</taxon>
        <taxon>Rhabditida</taxon>
        <taxon>Rhabditina</taxon>
        <taxon>Rhabditomorpha</taxon>
        <taxon>Rhabditoidea</taxon>
        <taxon>Rhabditidae</taxon>
        <taxon>Diploscapter</taxon>
    </lineage>
</organism>
<evidence type="ECO:0000313" key="3">
    <source>
        <dbReference type="Proteomes" id="UP000218231"/>
    </source>
</evidence>
<evidence type="ECO:0000313" key="2">
    <source>
        <dbReference type="EMBL" id="PAV59276.1"/>
    </source>
</evidence>
<dbReference type="AlphaFoldDB" id="A0A2A2JC00"/>
<evidence type="ECO:0000256" key="1">
    <source>
        <dbReference type="SAM" id="MobiDB-lite"/>
    </source>
</evidence>
<feature type="compositionally biased region" description="Basic and acidic residues" evidence="1">
    <location>
        <begin position="23"/>
        <end position="62"/>
    </location>
</feature>
<keyword evidence="3" id="KW-1185">Reference proteome</keyword>
<dbReference type="EMBL" id="LIAE01010536">
    <property type="protein sequence ID" value="PAV59276.1"/>
    <property type="molecule type" value="Genomic_DNA"/>
</dbReference>
<name>A0A2A2JC00_9BILA</name>
<gene>
    <name evidence="2" type="ORF">WR25_20475</name>
</gene>